<dbReference type="Pfam" id="PF03466">
    <property type="entry name" value="LysR_substrate"/>
    <property type="match status" value="1"/>
</dbReference>
<dbReference type="Proteomes" id="UP000006683">
    <property type="component" value="Chromosome"/>
</dbReference>
<dbReference type="AlphaFoldDB" id="E1SP67"/>
<evidence type="ECO:0000313" key="7">
    <source>
        <dbReference type="Proteomes" id="UP000006683"/>
    </source>
</evidence>
<reference evidence="6 7" key="1">
    <citation type="journal article" date="2010" name="Stand. Genomic Sci.">
        <title>Complete genome sequence of Ferrimonas balearica type strain (PAT).</title>
        <authorList>
            <person name="Nolan M."/>
            <person name="Sikorski J."/>
            <person name="Davenport K."/>
            <person name="Lucas S."/>
            <person name="Glavina Del Rio T."/>
            <person name="Tice H."/>
            <person name="Cheng J."/>
            <person name="Goodwin L."/>
            <person name="Pitluck S."/>
            <person name="Liolios K."/>
            <person name="Ivanova N."/>
            <person name="Mavromatis K."/>
            <person name="Ovchinnikova G."/>
            <person name="Pati A."/>
            <person name="Chen A."/>
            <person name="Palaniappan K."/>
            <person name="Land M."/>
            <person name="Hauser L."/>
            <person name="Chang Y."/>
            <person name="Jeffries C."/>
            <person name="Tapia R."/>
            <person name="Brettin T."/>
            <person name="Detter J."/>
            <person name="Han C."/>
            <person name="Yasawong M."/>
            <person name="Rohde M."/>
            <person name="Tindall B."/>
            <person name="Goker M."/>
            <person name="Woyke T."/>
            <person name="Bristow J."/>
            <person name="Eisen J."/>
            <person name="Markowitz V."/>
            <person name="Hugenholtz P."/>
            <person name="Kyrpides N."/>
            <person name="Klenk H."/>
            <person name="Lapidus A."/>
        </authorList>
    </citation>
    <scope>NUCLEOTIDE SEQUENCE [LARGE SCALE GENOMIC DNA]</scope>
    <source>
        <strain evidence="7">DSM 9799 / CCM 4581 / KCTC 23876 / PAT</strain>
    </source>
</reference>
<dbReference type="GeneID" id="67181706"/>
<dbReference type="Gene3D" id="3.40.190.10">
    <property type="entry name" value="Periplasmic binding protein-like II"/>
    <property type="match status" value="2"/>
</dbReference>
<protein>
    <submittedName>
        <fullName evidence="6">Transcriptional regulator, LysR family</fullName>
    </submittedName>
</protein>
<gene>
    <name evidence="6" type="ordered locus">Fbal_1488</name>
</gene>
<dbReference type="InterPro" id="IPR036388">
    <property type="entry name" value="WH-like_DNA-bd_sf"/>
</dbReference>
<keyword evidence="3" id="KW-0238">DNA-binding</keyword>
<organism evidence="6 7">
    <name type="scientific">Ferrimonas balearica (strain DSM 9799 / CCM 4581 / KCTC 23876 / PAT)</name>
    <dbReference type="NCBI Taxonomy" id="550540"/>
    <lineage>
        <taxon>Bacteria</taxon>
        <taxon>Pseudomonadati</taxon>
        <taxon>Pseudomonadota</taxon>
        <taxon>Gammaproteobacteria</taxon>
        <taxon>Alteromonadales</taxon>
        <taxon>Ferrimonadaceae</taxon>
        <taxon>Ferrimonas</taxon>
    </lineage>
</organism>
<dbReference type="SUPFAM" id="SSF46785">
    <property type="entry name" value="Winged helix' DNA-binding domain"/>
    <property type="match status" value="1"/>
</dbReference>
<dbReference type="PANTHER" id="PTHR30118:SF15">
    <property type="entry name" value="TRANSCRIPTIONAL REGULATORY PROTEIN"/>
    <property type="match status" value="1"/>
</dbReference>
<dbReference type="PRINTS" id="PR00039">
    <property type="entry name" value="HTHLYSR"/>
</dbReference>
<dbReference type="InterPro" id="IPR005119">
    <property type="entry name" value="LysR_subst-bd"/>
</dbReference>
<dbReference type="InterPro" id="IPR000847">
    <property type="entry name" value="LysR_HTH_N"/>
</dbReference>
<dbReference type="CDD" id="cd08417">
    <property type="entry name" value="PBP2_Nitroaromatics_like"/>
    <property type="match status" value="1"/>
</dbReference>
<dbReference type="InterPro" id="IPR037402">
    <property type="entry name" value="YidZ_PBP2"/>
</dbReference>
<proteinExistence type="inferred from homology"/>
<accession>E1SP67</accession>
<evidence type="ECO:0000313" key="6">
    <source>
        <dbReference type="EMBL" id="ADN75692.1"/>
    </source>
</evidence>
<evidence type="ECO:0000256" key="4">
    <source>
        <dbReference type="ARBA" id="ARBA00023163"/>
    </source>
</evidence>
<evidence type="ECO:0000256" key="2">
    <source>
        <dbReference type="ARBA" id="ARBA00023015"/>
    </source>
</evidence>
<dbReference type="eggNOG" id="COG0583">
    <property type="taxonomic scope" value="Bacteria"/>
</dbReference>
<dbReference type="GO" id="GO:0003700">
    <property type="term" value="F:DNA-binding transcription factor activity"/>
    <property type="evidence" value="ECO:0007669"/>
    <property type="project" value="InterPro"/>
</dbReference>
<evidence type="ECO:0000256" key="1">
    <source>
        <dbReference type="ARBA" id="ARBA00009437"/>
    </source>
</evidence>
<comment type="similarity">
    <text evidence="1">Belongs to the LysR transcriptional regulatory family.</text>
</comment>
<dbReference type="PROSITE" id="PS50931">
    <property type="entry name" value="HTH_LYSR"/>
    <property type="match status" value="1"/>
</dbReference>
<evidence type="ECO:0000256" key="3">
    <source>
        <dbReference type="ARBA" id="ARBA00023125"/>
    </source>
</evidence>
<dbReference type="RefSeq" id="WP_013344998.1">
    <property type="nucleotide sequence ID" value="NC_014541.1"/>
</dbReference>
<keyword evidence="4" id="KW-0804">Transcription</keyword>
<keyword evidence="2" id="KW-0805">Transcription regulation</keyword>
<dbReference type="EMBL" id="CP002209">
    <property type="protein sequence ID" value="ADN75692.1"/>
    <property type="molecule type" value="Genomic_DNA"/>
</dbReference>
<feature type="domain" description="HTH lysR-type" evidence="5">
    <location>
        <begin position="12"/>
        <end position="69"/>
    </location>
</feature>
<evidence type="ECO:0000259" key="5">
    <source>
        <dbReference type="PROSITE" id="PS50931"/>
    </source>
</evidence>
<dbReference type="InterPro" id="IPR036390">
    <property type="entry name" value="WH_DNA-bd_sf"/>
</dbReference>
<dbReference type="Gene3D" id="1.10.10.10">
    <property type="entry name" value="Winged helix-like DNA-binding domain superfamily/Winged helix DNA-binding domain"/>
    <property type="match status" value="1"/>
</dbReference>
<dbReference type="PANTHER" id="PTHR30118">
    <property type="entry name" value="HTH-TYPE TRANSCRIPTIONAL REGULATOR LEUO-RELATED"/>
    <property type="match status" value="1"/>
</dbReference>
<dbReference type="GO" id="GO:0003677">
    <property type="term" value="F:DNA binding"/>
    <property type="evidence" value="ECO:0007669"/>
    <property type="project" value="UniProtKB-KW"/>
</dbReference>
<dbReference type="Pfam" id="PF00126">
    <property type="entry name" value="HTH_1"/>
    <property type="match status" value="1"/>
</dbReference>
<dbReference type="SUPFAM" id="SSF53850">
    <property type="entry name" value="Periplasmic binding protein-like II"/>
    <property type="match status" value="1"/>
</dbReference>
<name>E1SP67_FERBD</name>
<dbReference type="HOGENOM" id="CLU_039613_39_0_6"/>
<dbReference type="OrthoDB" id="8720143at2"/>
<dbReference type="InterPro" id="IPR050389">
    <property type="entry name" value="LysR-type_TF"/>
</dbReference>
<dbReference type="STRING" id="550540.Fbal_1488"/>
<keyword evidence="7" id="KW-1185">Reference proteome</keyword>
<sequence length="304" mass="33209">MMDIHELAPQRIDLNLFRIFVAVAESGSTAAAARQLHLTQSAVSHALGRLRSQLGDPLFVKQGRNLVLTPHGRAMIPQVQLALSTLAQCRVQPGEFDPASAGLEFHLGFRDILEAMLLPPLMSRLDELGSGLRFTSARVRGSELEEKLKSGELDLVVDMELPVSEAISSAAFRAEPLVVMVGPSHPAFASGALSEADYVAAEHVLVTLEPRERAFVEQRMQGVGSRRVVRLHCHTYFAAASVVASTSLLLTMPATYANTLAGLLGLKVLPLPFPCEPLPVRLYWRRANSDEPSIQWLIHTIRSL</sequence>
<dbReference type="KEGG" id="fbl:Fbal_1488"/>